<dbReference type="PROSITE" id="PS50853">
    <property type="entry name" value="FN3"/>
    <property type="match status" value="1"/>
</dbReference>
<dbReference type="SUPFAM" id="SSF49265">
    <property type="entry name" value="Fibronectin type III"/>
    <property type="match status" value="1"/>
</dbReference>
<dbReference type="SUPFAM" id="SSF81986">
    <property type="entry name" value="Tp47 lipoprotein, middle and C-terminal domains"/>
    <property type="match status" value="1"/>
</dbReference>
<dbReference type="SMART" id="SM00060">
    <property type="entry name" value="FN3"/>
    <property type="match status" value="1"/>
</dbReference>
<dbReference type="InterPro" id="IPR029221">
    <property type="entry name" value="PBP-Tp47_A"/>
</dbReference>
<dbReference type="RefSeq" id="WP_118315143.1">
    <property type="nucleotide sequence ID" value="NZ_QRNJ01000076.1"/>
</dbReference>
<dbReference type="InterPro" id="IPR038698">
    <property type="entry name" value="PBP_Tp47_domC_sf"/>
</dbReference>
<dbReference type="InterPro" id="IPR038031">
    <property type="entry name" value="Tp47_mid_C_dom"/>
</dbReference>
<dbReference type="Pfam" id="PF07554">
    <property type="entry name" value="FIVAR"/>
    <property type="match status" value="2"/>
</dbReference>
<dbReference type="InterPro" id="IPR029218">
    <property type="entry name" value="PBP-Tp47_dom_C"/>
</dbReference>
<feature type="chain" id="PRO_5038904122" description="Fibronectin type-III domain-containing protein" evidence="2">
    <location>
        <begin position="23"/>
        <end position="1084"/>
    </location>
</feature>
<feature type="compositionally biased region" description="Polar residues" evidence="1">
    <location>
        <begin position="225"/>
        <end position="241"/>
    </location>
</feature>
<name>A0A415G3W1_9FIRM</name>
<dbReference type="Gene3D" id="1.20.1270.70">
    <property type="entry name" value="Designed single chain three-helix bundle"/>
    <property type="match status" value="1"/>
</dbReference>
<dbReference type="EMBL" id="QRNJ01000076">
    <property type="protein sequence ID" value="RHK34484.1"/>
    <property type="molecule type" value="Genomic_DNA"/>
</dbReference>
<feature type="region of interest" description="Disordered" evidence="1">
    <location>
        <begin position="952"/>
        <end position="978"/>
    </location>
</feature>
<dbReference type="Pfam" id="PF00041">
    <property type="entry name" value="fn3"/>
    <property type="match status" value="1"/>
</dbReference>
<evidence type="ECO:0000256" key="1">
    <source>
        <dbReference type="SAM" id="MobiDB-lite"/>
    </source>
</evidence>
<accession>A0A415G3W1</accession>
<feature type="domain" description="Fibronectin type-III" evidence="3">
    <location>
        <begin position="986"/>
        <end position="1084"/>
    </location>
</feature>
<dbReference type="SUPFAM" id="SSF82220">
    <property type="entry name" value="Tp47 lipoprotein, N-terminal domain"/>
    <property type="match status" value="1"/>
</dbReference>
<feature type="signal peptide" evidence="2">
    <location>
        <begin position="1"/>
        <end position="22"/>
    </location>
</feature>
<dbReference type="InterPro" id="IPR003961">
    <property type="entry name" value="FN3_dom"/>
</dbReference>
<dbReference type="InterPro" id="IPR013783">
    <property type="entry name" value="Ig-like_fold"/>
</dbReference>
<reference evidence="4 5" key="1">
    <citation type="submission" date="2018-08" db="EMBL/GenBank/DDBJ databases">
        <title>A genome reference for cultivated species of the human gut microbiota.</title>
        <authorList>
            <person name="Zou Y."/>
            <person name="Xue W."/>
            <person name="Luo G."/>
        </authorList>
    </citation>
    <scope>NUCLEOTIDE SEQUENCE [LARGE SCALE GENOMIC DNA]</scope>
    <source>
        <strain evidence="4 5">AF45-14BH</strain>
    </source>
</reference>
<protein>
    <recommendedName>
        <fullName evidence="3">Fibronectin type-III domain-containing protein</fullName>
    </recommendedName>
</protein>
<organism evidence="4 5">
    <name type="scientific">Anaerobutyricum hallii</name>
    <dbReference type="NCBI Taxonomy" id="39488"/>
    <lineage>
        <taxon>Bacteria</taxon>
        <taxon>Bacillati</taxon>
        <taxon>Bacillota</taxon>
        <taxon>Clostridia</taxon>
        <taxon>Lachnospirales</taxon>
        <taxon>Lachnospiraceae</taxon>
        <taxon>Anaerobutyricum</taxon>
    </lineage>
</organism>
<dbReference type="AlphaFoldDB" id="A0A415G3W1"/>
<dbReference type="Gene3D" id="1.20.1270.90">
    <property type="entry name" value="AF1782-like"/>
    <property type="match status" value="1"/>
</dbReference>
<dbReference type="Proteomes" id="UP000283497">
    <property type="component" value="Unassembled WGS sequence"/>
</dbReference>
<dbReference type="InterPro" id="IPR036154">
    <property type="entry name" value="Tp47_N_sf"/>
</dbReference>
<keyword evidence="2" id="KW-0732">Signal</keyword>
<dbReference type="CDD" id="cd00063">
    <property type="entry name" value="FN3"/>
    <property type="match status" value="1"/>
</dbReference>
<evidence type="ECO:0000313" key="5">
    <source>
        <dbReference type="Proteomes" id="UP000283497"/>
    </source>
</evidence>
<evidence type="ECO:0000256" key="2">
    <source>
        <dbReference type="SAM" id="SignalP"/>
    </source>
</evidence>
<dbReference type="Gene3D" id="2.60.40.10">
    <property type="entry name" value="Immunoglobulins"/>
    <property type="match status" value="1"/>
</dbReference>
<dbReference type="Pfam" id="PF14888">
    <property type="entry name" value="PBP-Tp47_c"/>
    <property type="match status" value="1"/>
</dbReference>
<dbReference type="InterPro" id="IPR036116">
    <property type="entry name" value="FN3_sf"/>
</dbReference>
<feature type="compositionally biased region" description="Low complexity" evidence="1">
    <location>
        <begin position="966"/>
        <end position="978"/>
    </location>
</feature>
<dbReference type="Pfam" id="PF14889">
    <property type="entry name" value="PBP-Tp47_a"/>
    <property type="match status" value="1"/>
</dbReference>
<evidence type="ECO:0000313" key="4">
    <source>
        <dbReference type="EMBL" id="RHK34484.1"/>
    </source>
</evidence>
<proteinExistence type="predicted"/>
<gene>
    <name evidence="4" type="ORF">DW068_14525</name>
</gene>
<evidence type="ECO:0000259" key="3">
    <source>
        <dbReference type="PROSITE" id="PS50853"/>
    </source>
</evidence>
<sequence length="1084" mass="117200">MRNKLLVAGTLALAMTCTTVFSSITPAVVKAASVSTVQTQTAENSDDYVYCYAGLTWAEYWKAEGVMAAGDTTSSDTADSHGEKDKGAFDAVTRATVNHGLHRGSYQCTAVIKTAEGEYSVSHWSSDGKTVYFTDGTSAGWNRGTLTLTDGTTQTMTEYDVLGLKYVPVKVKSSDYASFKEKYSVVENNGTLIGGYGEKNLQAYNVTASVDKDTNGLKTAEKQSDGSFTFTQRSNGSSSGIKNEPLKTAALNNMGATVKDASGSYGEFLRVDFTKDYGDLGANMQAVKWTYYGNDRTRSKALATYGTKFAADNWMHKSMGIQLGLTNSIRCQLPKGYDGTGYWSLTIYALGYADSTYNFEATDANIVKPDTNAGDTTELNKLVSSVEGLNPSDYTEKSWNSFETELKEAKDILAKEAPNQAEVDEAIKHLTDAKNALDKYVYETANLSYADFYYGELKDVKEDTTLDLTSDKAASYRESGMYDAVSSATTNKYKNYFSSTYSEDNTNEQGGSIIGIKDVNIAVPTSLYENAKKAISDNKECSNKLLEIISSMKLSDTTPSEYKILNGDGTLTAMKSEVIEDTSDTLTIKTQSSYGQYEVDPVTSENSPLSNLDAKKSLLGIIVEDEDGTKYGMEHLENIYGGGKFSFAVTDGFKEKHGNTIDYKRHEDLQGKTIKKVTYLVKNGADIVINTNLKCKTLAGSDSIKTTANDNFKDGATVSVDTAAVPSGSNYTLSSVSMGKTVLTEGTDYTYANNTLTIKATDNTGVGSYSMVFTDDTYSDIVASFTLESGYKTGDISINKNNQVTLPSGVNFKKYVNNITSIKINGVEKTGKGGIKATDLFDADGNINFNAAIKGKDGSSTPVFADKSASYTIELTSTGYPSVSGTVQLNTSILEASIKKAEALDSSKYTTETWKALQTALAKAKEAASADTQAIVDAANTKLTEALSGLKEKTVTPSKPATPSNPGTTTTKKPATKPALKKANVKLSKPILKVGKTTKNKAKVTWKKVKKATGYEIQYTTKGFGNKKATKTIKVSKAKITSAQLKKLKKKTRYKVRIRAVYTKSGYQTATSKWSAIKTVKTKY</sequence>
<dbReference type="Gene3D" id="2.60.40.1300">
    <property type="entry name" value="Penicillin-binding protein Tp47, domain C"/>
    <property type="match status" value="1"/>
</dbReference>
<feature type="compositionally biased region" description="Polar residues" evidence="1">
    <location>
        <begin position="955"/>
        <end position="965"/>
    </location>
</feature>
<comment type="caution">
    <text evidence="4">The sequence shown here is derived from an EMBL/GenBank/DDBJ whole genome shotgun (WGS) entry which is preliminary data.</text>
</comment>
<feature type="region of interest" description="Disordered" evidence="1">
    <location>
        <begin position="223"/>
        <end position="244"/>
    </location>
</feature>